<name>A0A1A9VXV9_GLOAU</name>
<dbReference type="EnsemblMetazoa" id="GAUT051148-RA">
    <property type="protein sequence ID" value="GAUT051148-PA"/>
    <property type="gene ID" value="GAUT051148"/>
</dbReference>
<accession>A0A1A9VXV9</accession>
<evidence type="ECO:0000256" key="1">
    <source>
        <dbReference type="SAM" id="Phobius"/>
    </source>
</evidence>
<proteinExistence type="predicted"/>
<keyword evidence="1" id="KW-0812">Transmembrane</keyword>
<organism evidence="2 3">
    <name type="scientific">Glossina austeni</name>
    <name type="common">Savannah tsetse fly</name>
    <dbReference type="NCBI Taxonomy" id="7395"/>
    <lineage>
        <taxon>Eukaryota</taxon>
        <taxon>Metazoa</taxon>
        <taxon>Ecdysozoa</taxon>
        <taxon>Arthropoda</taxon>
        <taxon>Hexapoda</taxon>
        <taxon>Insecta</taxon>
        <taxon>Pterygota</taxon>
        <taxon>Neoptera</taxon>
        <taxon>Endopterygota</taxon>
        <taxon>Diptera</taxon>
        <taxon>Brachycera</taxon>
        <taxon>Muscomorpha</taxon>
        <taxon>Hippoboscoidea</taxon>
        <taxon>Glossinidae</taxon>
        <taxon>Glossina</taxon>
    </lineage>
</organism>
<dbReference type="VEuPathDB" id="VectorBase:GAUT051148"/>
<sequence>MGETSAILLLWKYICVLSTSPLPYLNLFTVLIFPSGAFFASASSAIIKDRIPGRSTTSISSNLLFADDDDDGIVSSTQHKLHVSLACTYSTYLQKNEIVVSLRGLRYTERGVQSLEATAVMFGIDKASHQLIMGGCLEIWKLEIQDLTD</sequence>
<reference evidence="2" key="1">
    <citation type="submission" date="2020-05" db="UniProtKB">
        <authorList>
            <consortium name="EnsemblMetazoa"/>
        </authorList>
    </citation>
    <scope>IDENTIFICATION</scope>
    <source>
        <strain evidence="2">TTRI</strain>
    </source>
</reference>
<keyword evidence="3" id="KW-1185">Reference proteome</keyword>
<keyword evidence="1" id="KW-1133">Transmembrane helix</keyword>
<keyword evidence="1" id="KW-0472">Membrane</keyword>
<evidence type="ECO:0000313" key="3">
    <source>
        <dbReference type="Proteomes" id="UP000078200"/>
    </source>
</evidence>
<evidence type="ECO:0000313" key="2">
    <source>
        <dbReference type="EnsemblMetazoa" id="GAUT051148-PA"/>
    </source>
</evidence>
<dbReference type="AlphaFoldDB" id="A0A1A9VXV9"/>
<protein>
    <submittedName>
        <fullName evidence="2">Uncharacterized protein</fullName>
    </submittedName>
</protein>
<dbReference type="Proteomes" id="UP000078200">
    <property type="component" value="Unassembled WGS sequence"/>
</dbReference>
<feature type="transmembrane region" description="Helical" evidence="1">
    <location>
        <begin position="27"/>
        <end position="47"/>
    </location>
</feature>